<sequence length="189" mass="20968">MLHASAIWHLLSTPPWRKQWGLCDPHRILVTTEITSPPPAPGAQVWEGGGWSPTSMSAAPSERATGQHRCPKSCQKPSMSKVILRAVADKGTCKCVSLATLKKALATTGYDMARNACHFKRVLKGLVDKGSFRLGTKQASKPKLKVKRRRQQSRSGQRYLGRRRSLLGSKQGHKRLVKGVRRVAKCHRN</sequence>
<dbReference type="GeneTree" id="ENSGT00730000111487"/>
<evidence type="ECO:0000256" key="6">
    <source>
        <dbReference type="ARBA" id="ARBA00022871"/>
    </source>
</evidence>
<feature type="region of interest" description="Disordered" evidence="12">
    <location>
        <begin position="137"/>
        <end position="173"/>
    </location>
</feature>
<dbReference type="InterPro" id="IPR036390">
    <property type="entry name" value="WH_DNA-bd_sf"/>
</dbReference>
<keyword evidence="10" id="KW-0539">Nucleus</keyword>
<protein>
    <recommendedName>
        <fullName evidence="13">H15 domain-containing protein</fullName>
    </recommendedName>
</protein>
<dbReference type="Pfam" id="PF00538">
    <property type="entry name" value="Linker_histone"/>
    <property type="match status" value="1"/>
</dbReference>
<comment type="function">
    <text evidence="11">DNA-binding protein that may be implicated in chromatin remodeling and/or transcriptional regulation during spermiogenesis, the process of spermatid maturation into spermatozoa.</text>
</comment>
<accession>A0A2K6UKM9</accession>
<evidence type="ECO:0000256" key="5">
    <source>
        <dbReference type="ARBA" id="ARBA00022853"/>
    </source>
</evidence>
<evidence type="ECO:0000256" key="4">
    <source>
        <dbReference type="ARBA" id="ARBA00022782"/>
    </source>
</evidence>
<dbReference type="InterPro" id="IPR036388">
    <property type="entry name" value="WH-like_DNA-bd_sf"/>
</dbReference>
<dbReference type="SUPFAM" id="SSF46785">
    <property type="entry name" value="Winged helix' DNA-binding domain"/>
    <property type="match status" value="1"/>
</dbReference>
<keyword evidence="2" id="KW-0217">Developmental protein</keyword>
<dbReference type="GO" id="GO:0003677">
    <property type="term" value="F:DNA binding"/>
    <property type="evidence" value="ECO:0007669"/>
    <property type="project" value="UniProtKB-KW"/>
</dbReference>
<keyword evidence="3" id="KW-0597">Phosphoprotein</keyword>
<dbReference type="GO" id="GO:0006334">
    <property type="term" value="P:nucleosome assembly"/>
    <property type="evidence" value="ECO:0007669"/>
    <property type="project" value="InterPro"/>
</dbReference>
<evidence type="ECO:0000259" key="13">
    <source>
        <dbReference type="PROSITE" id="PS51504"/>
    </source>
</evidence>
<keyword evidence="5" id="KW-0156">Chromatin regulator</keyword>
<feature type="domain" description="H15" evidence="13">
    <location>
        <begin position="75"/>
        <end position="141"/>
    </location>
</feature>
<dbReference type="GO" id="GO:0030154">
    <property type="term" value="P:cell differentiation"/>
    <property type="evidence" value="ECO:0007669"/>
    <property type="project" value="UniProtKB-KW"/>
</dbReference>
<dbReference type="Gene3D" id="1.10.10.10">
    <property type="entry name" value="Winged helix-like DNA-binding domain superfamily/Winged helix DNA-binding domain"/>
    <property type="match status" value="1"/>
</dbReference>
<dbReference type="Proteomes" id="UP000233220">
    <property type="component" value="Unplaced"/>
</dbReference>
<feature type="compositionally biased region" description="Basic residues" evidence="12">
    <location>
        <begin position="140"/>
        <end position="152"/>
    </location>
</feature>
<keyword evidence="6" id="KW-0744">Spermatogenesis</keyword>
<keyword evidence="4" id="KW-0221">Differentiation</keyword>
<evidence type="ECO:0000256" key="9">
    <source>
        <dbReference type="ARBA" id="ARBA00023163"/>
    </source>
</evidence>
<evidence type="ECO:0000256" key="1">
    <source>
        <dbReference type="ARBA" id="ARBA00022454"/>
    </source>
</evidence>
<keyword evidence="9" id="KW-0804">Transcription</keyword>
<feature type="region of interest" description="Disordered" evidence="12">
    <location>
        <begin position="52"/>
        <end position="72"/>
    </location>
</feature>
<evidence type="ECO:0000256" key="8">
    <source>
        <dbReference type="ARBA" id="ARBA00023125"/>
    </source>
</evidence>
<proteinExistence type="predicted"/>
<evidence type="ECO:0000313" key="15">
    <source>
        <dbReference type="Proteomes" id="UP000233220"/>
    </source>
</evidence>
<dbReference type="FunFam" id="1.10.10.10:FF:000724">
    <property type="entry name" value="Histone H1-like protein in spermatids 1"/>
    <property type="match status" value="1"/>
</dbReference>
<dbReference type="GO" id="GO:0030261">
    <property type="term" value="P:chromosome condensation"/>
    <property type="evidence" value="ECO:0007669"/>
    <property type="project" value="UniProtKB-ARBA"/>
</dbReference>
<keyword evidence="7" id="KW-0805">Transcription regulation</keyword>
<keyword evidence="15" id="KW-1185">Reference proteome</keyword>
<dbReference type="OMA" id="NMTRNAW"/>
<feature type="compositionally biased region" description="Basic residues" evidence="12">
    <location>
        <begin position="160"/>
        <end position="173"/>
    </location>
</feature>
<dbReference type="PROSITE" id="PS51504">
    <property type="entry name" value="H15"/>
    <property type="match status" value="1"/>
</dbReference>
<evidence type="ECO:0000256" key="10">
    <source>
        <dbReference type="ARBA" id="ARBA00023242"/>
    </source>
</evidence>
<dbReference type="Ensembl" id="ENSSBOT00000049318.1">
    <property type="protein sequence ID" value="ENSSBOP00000032417.1"/>
    <property type="gene ID" value="ENSSBOG00000032392.1"/>
</dbReference>
<evidence type="ECO:0000256" key="11">
    <source>
        <dbReference type="ARBA" id="ARBA00055987"/>
    </source>
</evidence>
<dbReference type="GO" id="GO:0007283">
    <property type="term" value="P:spermatogenesis"/>
    <property type="evidence" value="ECO:0007669"/>
    <property type="project" value="UniProtKB-KW"/>
</dbReference>
<organism evidence="14 15">
    <name type="scientific">Saimiri boliviensis boliviensis</name>
    <name type="common">Bolivian squirrel monkey</name>
    <dbReference type="NCBI Taxonomy" id="39432"/>
    <lineage>
        <taxon>Eukaryota</taxon>
        <taxon>Metazoa</taxon>
        <taxon>Chordata</taxon>
        <taxon>Craniata</taxon>
        <taxon>Vertebrata</taxon>
        <taxon>Euteleostomi</taxon>
        <taxon>Mammalia</taxon>
        <taxon>Eutheria</taxon>
        <taxon>Euarchontoglires</taxon>
        <taxon>Primates</taxon>
        <taxon>Haplorrhini</taxon>
        <taxon>Platyrrhini</taxon>
        <taxon>Cebidae</taxon>
        <taxon>Saimiriinae</taxon>
        <taxon>Saimiri</taxon>
    </lineage>
</organism>
<reference evidence="14" key="2">
    <citation type="submission" date="2025-09" db="UniProtKB">
        <authorList>
            <consortium name="Ensembl"/>
        </authorList>
    </citation>
    <scope>IDENTIFICATION</scope>
</reference>
<keyword evidence="1" id="KW-0158">Chromosome</keyword>
<dbReference type="InterPro" id="IPR005818">
    <property type="entry name" value="Histone_H1/H5_H15"/>
</dbReference>
<reference evidence="14" key="1">
    <citation type="submission" date="2025-08" db="UniProtKB">
        <authorList>
            <consortium name="Ensembl"/>
        </authorList>
    </citation>
    <scope>IDENTIFICATION</scope>
</reference>
<keyword evidence="8" id="KW-0238">DNA-binding</keyword>
<evidence type="ECO:0000313" key="14">
    <source>
        <dbReference type="Ensembl" id="ENSSBOP00000032417.1"/>
    </source>
</evidence>
<dbReference type="AlphaFoldDB" id="A0A2K6UKM9"/>
<evidence type="ECO:0000256" key="12">
    <source>
        <dbReference type="SAM" id="MobiDB-lite"/>
    </source>
</evidence>
<dbReference type="GO" id="GO:0000786">
    <property type="term" value="C:nucleosome"/>
    <property type="evidence" value="ECO:0007669"/>
    <property type="project" value="InterPro"/>
</dbReference>
<name>A0A2K6UKM9_SAIBB</name>
<evidence type="ECO:0000256" key="7">
    <source>
        <dbReference type="ARBA" id="ARBA00023015"/>
    </source>
</evidence>
<dbReference type="STRING" id="39432.ENSSBOP00000032417"/>
<evidence type="ECO:0000256" key="3">
    <source>
        <dbReference type="ARBA" id="ARBA00022553"/>
    </source>
</evidence>
<evidence type="ECO:0000256" key="2">
    <source>
        <dbReference type="ARBA" id="ARBA00022473"/>
    </source>
</evidence>